<gene>
    <name evidence="1" type="ORF">H103_08288</name>
</gene>
<organism evidence="1">
    <name type="scientific">Trichophyton rubrum CBS 288.86</name>
    <dbReference type="NCBI Taxonomy" id="1215330"/>
    <lineage>
        <taxon>Eukaryota</taxon>
        <taxon>Fungi</taxon>
        <taxon>Dikarya</taxon>
        <taxon>Ascomycota</taxon>
        <taxon>Pezizomycotina</taxon>
        <taxon>Eurotiomycetes</taxon>
        <taxon>Eurotiomycetidae</taxon>
        <taxon>Onygenales</taxon>
        <taxon>Arthrodermataceae</taxon>
        <taxon>Trichophyton</taxon>
    </lineage>
</organism>
<sequence>MDMTVHDFDVLDFSARWAAFKLLASSSLPGDGSYTHIHSPLLWLIVTFSLPGCSTICIPNTSFKVFCASRKTSLKCRDPPSPRTLADMSALRMGWREYSLAKASRTSFFTITFIDTEVCRWPPGWYSFSDSGVALRRRWVAP</sequence>
<dbReference type="HOGENOM" id="CLU_1817183_0_0_1"/>
<evidence type="ECO:0000313" key="1">
    <source>
        <dbReference type="EMBL" id="EZF47938.1"/>
    </source>
</evidence>
<reference evidence="1" key="1">
    <citation type="submission" date="2014-02" db="EMBL/GenBank/DDBJ databases">
        <title>The Genome Sequence of Trichophyton rubrum (morphotype fischeri) CBS 288.86.</title>
        <authorList>
            <consortium name="The Broad Institute Genomics Platform"/>
            <person name="Cuomo C.A."/>
            <person name="White T.C."/>
            <person name="Graser Y."/>
            <person name="Martinez-Rossi N."/>
            <person name="Heitman J."/>
            <person name="Young S.K."/>
            <person name="Zeng Q."/>
            <person name="Gargeya S."/>
            <person name="Abouelleil A."/>
            <person name="Alvarado L."/>
            <person name="Chapman S.B."/>
            <person name="Gainer-Dewar J."/>
            <person name="Goldberg J."/>
            <person name="Griggs A."/>
            <person name="Gujja S."/>
            <person name="Hansen M."/>
            <person name="Howarth C."/>
            <person name="Imamovic A."/>
            <person name="Larimer J."/>
            <person name="Martinez D."/>
            <person name="Murphy C."/>
            <person name="Pearson M.D."/>
            <person name="Persinoti G."/>
            <person name="Poon T."/>
            <person name="Priest M."/>
            <person name="Roberts A.D."/>
            <person name="Saif S."/>
            <person name="Shea T.D."/>
            <person name="Sykes S.N."/>
            <person name="Wortman J."/>
            <person name="Nusbaum C."/>
            <person name="Birren B."/>
        </authorList>
    </citation>
    <scope>NUCLEOTIDE SEQUENCE [LARGE SCALE GENOMIC DNA]</scope>
    <source>
        <strain evidence="1">CBS 288.86</strain>
    </source>
</reference>
<protein>
    <submittedName>
        <fullName evidence="1">Uncharacterized protein</fullName>
    </submittedName>
</protein>
<accession>A0A022VQ90</accession>
<dbReference type="Proteomes" id="UP000023758">
    <property type="component" value="Unassembled WGS sequence"/>
</dbReference>
<dbReference type="AlphaFoldDB" id="A0A022VQ90"/>
<proteinExistence type="predicted"/>
<name>A0A022VQ90_TRIRU</name>
<dbReference type="EMBL" id="KK207937">
    <property type="protein sequence ID" value="EZF47938.1"/>
    <property type="molecule type" value="Genomic_DNA"/>
</dbReference>